<dbReference type="InterPro" id="IPR036775">
    <property type="entry name" value="DNA_pol_Y-fam_lit_finger_sf"/>
</dbReference>
<dbReference type="RefSeq" id="XP_062786459.1">
    <property type="nucleotide sequence ID" value="XM_062930408.1"/>
</dbReference>
<evidence type="ECO:0000256" key="11">
    <source>
        <dbReference type="ARBA" id="ARBA00044975"/>
    </source>
</evidence>
<evidence type="ECO:0000256" key="5">
    <source>
        <dbReference type="ARBA" id="ARBA00022763"/>
    </source>
</evidence>
<dbReference type="Pfam" id="PF11799">
    <property type="entry name" value="IMS_C"/>
    <property type="match status" value="1"/>
</dbReference>
<feature type="domain" description="UBZ3-type" evidence="14">
    <location>
        <begin position="451"/>
        <end position="485"/>
    </location>
</feature>
<dbReference type="AlphaFoldDB" id="A0AAX4J1G8"/>
<evidence type="ECO:0000256" key="9">
    <source>
        <dbReference type="ARBA" id="ARBA00023204"/>
    </source>
</evidence>
<keyword evidence="6" id="KW-0863">Zinc-finger</keyword>
<dbReference type="SUPFAM" id="SSF56672">
    <property type="entry name" value="DNA/RNA polymerases"/>
    <property type="match status" value="1"/>
</dbReference>
<dbReference type="Gene3D" id="3.30.70.270">
    <property type="match status" value="1"/>
</dbReference>
<evidence type="ECO:0000256" key="10">
    <source>
        <dbReference type="ARBA" id="ARBA00023242"/>
    </source>
</evidence>
<evidence type="ECO:0000256" key="7">
    <source>
        <dbReference type="ARBA" id="ARBA00022833"/>
    </source>
</evidence>
<evidence type="ECO:0000259" key="14">
    <source>
        <dbReference type="PROSITE" id="PS51907"/>
    </source>
</evidence>
<evidence type="ECO:0000256" key="4">
    <source>
        <dbReference type="ARBA" id="ARBA00022723"/>
    </source>
</evidence>
<protein>
    <recommendedName>
        <fullName evidence="11">DNA polymerase eta</fullName>
    </recommendedName>
</protein>
<sequence length="491" mass="54435">MCTPNVALPADSADPMAACSQFTHYDLHLLAQSSPESPLRVVALVDYDSFYAQYEAVRLGLPASQPLAVRQWNAIIALNYPAKQHGLKRGISVDEARRLCPGITIQHIPTWREGDGQWSVDEFYLDLSTQVYRTLLDRFPDITSDTISTQKLPLPAVQNPLNWQTDRVMNPPERGDHGESPDWDDVALSVGADIVRNIREHIKQRLRLTTSAGVSHNKLLAKVPLATMITQLGSEQGHRVFAAIRGADKGAVVPRCQVQSLLSAKTFVPPVESLQQASKWLRIFAADLEARLHDLDVSSDLPRRPKTIAVHHHVRGRFGPTRSKQAPIALQSMINQDTIFDLSYALLTALTADGESWPCQSISVSLFNMESRAPGKGRITSFFAPSAVHSSQRRRRSSSGPETNVENERKKKMRSSIGHLESAETSDTSTISVVDGRGTSSGVSTSPSLPWRDSQYECPLCNGSVEPENVLEHLDWHVAEQIQHQENEPMR</sequence>
<dbReference type="PROSITE" id="PS51907">
    <property type="entry name" value="ZF_UBZ3"/>
    <property type="match status" value="1"/>
</dbReference>
<evidence type="ECO:0000256" key="3">
    <source>
        <dbReference type="ARBA" id="ARBA00022679"/>
    </source>
</evidence>
<evidence type="ECO:0000256" key="12">
    <source>
        <dbReference type="SAM" id="MobiDB-lite"/>
    </source>
</evidence>
<dbReference type="PANTHER" id="PTHR45873:SF1">
    <property type="entry name" value="DNA POLYMERASE ETA"/>
    <property type="match status" value="1"/>
</dbReference>
<dbReference type="PROSITE" id="PS50173">
    <property type="entry name" value="UMUC"/>
    <property type="match status" value="1"/>
</dbReference>
<dbReference type="GeneID" id="87950752"/>
<evidence type="ECO:0000313" key="16">
    <source>
        <dbReference type="Proteomes" id="UP001322277"/>
    </source>
</evidence>
<keyword evidence="4" id="KW-0479">Metal-binding</keyword>
<dbReference type="Pfam" id="PF00817">
    <property type="entry name" value="IMS"/>
    <property type="match status" value="2"/>
</dbReference>
<evidence type="ECO:0000256" key="1">
    <source>
        <dbReference type="ARBA" id="ARBA00004123"/>
    </source>
</evidence>
<dbReference type="GO" id="GO:0009314">
    <property type="term" value="P:response to radiation"/>
    <property type="evidence" value="ECO:0007669"/>
    <property type="project" value="TreeGrafter"/>
</dbReference>
<dbReference type="GO" id="GO:0042276">
    <property type="term" value="P:error-prone translesion synthesis"/>
    <property type="evidence" value="ECO:0007669"/>
    <property type="project" value="TreeGrafter"/>
</dbReference>
<dbReference type="GO" id="GO:0035861">
    <property type="term" value="C:site of double-strand break"/>
    <property type="evidence" value="ECO:0007669"/>
    <property type="project" value="TreeGrafter"/>
</dbReference>
<dbReference type="GO" id="GO:0005634">
    <property type="term" value="C:nucleus"/>
    <property type="evidence" value="ECO:0007669"/>
    <property type="project" value="UniProtKB-SubCell"/>
</dbReference>
<name>A0AAX4J1G8_9PEZI</name>
<dbReference type="PANTHER" id="PTHR45873">
    <property type="entry name" value="DNA POLYMERASE ETA"/>
    <property type="match status" value="1"/>
</dbReference>
<keyword evidence="9" id="KW-0234">DNA repair</keyword>
<dbReference type="GO" id="GO:0003684">
    <property type="term" value="F:damaged DNA binding"/>
    <property type="evidence" value="ECO:0007669"/>
    <property type="project" value="InterPro"/>
</dbReference>
<keyword evidence="7" id="KW-0862">Zinc</keyword>
<dbReference type="InterPro" id="IPR043128">
    <property type="entry name" value="Rev_trsase/Diguanyl_cyclase"/>
</dbReference>
<dbReference type="GO" id="GO:0003887">
    <property type="term" value="F:DNA-directed DNA polymerase activity"/>
    <property type="evidence" value="ECO:0007669"/>
    <property type="project" value="TreeGrafter"/>
</dbReference>
<accession>A0AAX4J1G8</accession>
<comment type="subcellular location">
    <subcellularLocation>
        <location evidence="2">Mitochondrion</location>
    </subcellularLocation>
    <subcellularLocation>
        <location evidence="1">Nucleus</location>
    </subcellularLocation>
</comment>
<dbReference type="Gene3D" id="3.40.1170.60">
    <property type="match status" value="1"/>
</dbReference>
<dbReference type="GO" id="GO:0070987">
    <property type="term" value="P:error-free translesion synthesis"/>
    <property type="evidence" value="ECO:0007669"/>
    <property type="project" value="UniProtKB-ARBA"/>
</dbReference>
<keyword evidence="16" id="KW-1185">Reference proteome</keyword>
<dbReference type="GO" id="GO:0006281">
    <property type="term" value="P:DNA repair"/>
    <property type="evidence" value="ECO:0007669"/>
    <property type="project" value="UniProtKB-KW"/>
</dbReference>
<dbReference type="GO" id="GO:0005657">
    <property type="term" value="C:replication fork"/>
    <property type="evidence" value="ECO:0007669"/>
    <property type="project" value="TreeGrafter"/>
</dbReference>
<proteinExistence type="predicted"/>
<gene>
    <name evidence="15" type="ORF">CDEST_14252</name>
</gene>
<dbReference type="GO" id="GO:0008270">
    <property type="term" value="F:zinc ion binding"/>
    <property type="evidence" value="ECO:0007669"/>
    <property type="project" value="UniProtKB-KW"/>
</dbReference>
<keyword evidence="5" id="KW-0227">DNA damage</keyword>
<evidence type="ECO:0000256" key="2">
    <source>
        <dbReference type="ARBA" id="ARBA00004173"/>
    </source>
</evidence>
<keyword evidence="3" id="KW-0808">Transferase</keyword>
<evidence type="ECO:0000259" key="13">
    <source>
        <dbReference type="PROSITE" id="PS50173"/>
    </source>
</evidence>
<dbReference type="SUPFAM" id="SSF100879">
    <property type="entry name" value="Lesion bypass DNA polymerase (Y-family), little finger domain"/>
    <property type="match status" value="1"/>
</dbReference>
<dbReference type="InterPro" id="IPR043502">
    <property type="entry name" value="DNA/RNA_pol_sf"/>
</dbReference>
<dbReference type="EMBL" id="CP137313">
    <property type="protein sequence ID" value="WQF89238.1"/>
    <property type="molecule type" value="Genomic_DNA"/>
</dbReference>
<organism evidence="15 16">
    <name type="scientific">Colletotrichum destructivum</name>
    <dbReference type="NCBI Taxonomy" id="34406"/>
    <lineage>
        <taxon>Eukaryota</taxon>
        <taxon>Fungi</taxon>
        <taxon>Dikarya</taxon>
        <taxon>Ascomycota</taxon>
        <taxon>Pezizomycotina</taxon>
        <taxon>Sordariomycetes</taxon>
        <taxon>Hypocreomycetidae</taxon>
        <taxon>Glomerellales</taxon>
        <taxon>Glomerellaceae</taxon>
        <taxon>Colletotrichum</taxon>
        <taxon>Colletotrichum destructivum species complex</taxon>
    </lineage>
</organism>
<evidence type="ECO:0000256" key="8">
    <source>
        <dbReference type="ARBA" id="ARBA00023128"/>
    </source>
</evidence>
<dbReference type="InterPro" id="IPR017961">
    <property type="entry name" value="DNA_pol_Y-fam_little_finger"/>
</dbReference>
<feature type="compositionally biased region" description="Polar residues" evidence="12">
    <location>
        <begin position="423"/>
        <end position="448"/>
    </location>
</feature>
<dbReference type="GO" id="GO:0005739">
    <property type="term" value="C:mitochondrion"/>
    <property type="evidence" value="ECO:0007669"/>
    <property type="project" value="UniProtKB-SubCell"/>
</dbReference>
<dbReference type="Gene3D" id="3.30.1490.100">
    <property type="entry name" value="DNA polymerase, Y-family, little finger domain"/>
    <property type="match status" value="1"/>
</dbReference>
<keyword evidence="8" id="KW-0496">Mitochondrion</keyword>
<feature type="domain" description="UmuC" evidence="13">
    <location>
        <begin position="42"/>
        <end position="223"/>
    </location>
</feature>
<dbReference type="KEGG" id="cdet:87950752"/>
<reference evidence="16" key="1">
    <citation type="journal article" date="2023" name="bioRxiv">
        <title>Complete genome of the Medicago anthracnose fungus, Colletotrichum destructivum, reveals a mini-chromosome-like region within a core chromosome.</title>
        <authorList>
            <person name="Lapalu N."/>
            <person name="Simon A."/>
            <person name="Lu A."/>
            <person name="Plaumann P.-L."/>
            <person name="Amselem J."/>
            <person name="Pigne S."/>
            <person name="Auger A."/>
            <person name="Koch C."/>
            <person name="Dallery J.-F."/>
            <person name="O'Connell R.J."/>
        </authorList>
    </citation>
    <scope>NUCLEOTIDE SEQUENCE [LARGE SCALE GENOMIC DNA]</scope>
    <source>
        <strain evidence="16">CBS 520.97</strain>
    </source>
</reference>
<dbReference type="Pfam" id="PF18439">
    <property type="entry name" value="zf_UBZ"/>
    <property type="match status" value="1"/>
</dbReference>
<dbReference type="Proteomes" id="UP001322277">
    <property type="component" value="Chromosome 9"/>
</dbReference>
<dbReference type="InterPro" id="IPR052230">
    <property type="entry name" value="DNA_polymerase_eta"/>
</dbReference>
<evidence type="ECO:0000313" key="15">
    <source>
        <dbReference type="EMBL" id="WQF89238.1"/>
    </source>
</evidence>
<evidence type="ECO:0000256" key="6">
    <source>
        <dbReference type="ARBA" id="ARBA00022771"/>
    </source>
</evidence>
<dbReference type="InterPro" id="IPR001126">
    <property type="entry name" value="UmuC"/>
</dbReference>
<keyword evidence="10" id="KW-0539">Nucleus</keyword>
<feature type="region of interest" description="Disordered" evidence="12">
    <location>
        <begin position="385"/>
        <end position="449"/>
    </location>
</feature>
<dbReference type="PIRSF" id="PIRSF036603">
    <property type="entry name" value="DPol_eta"/>
    <property type="match status" value="1"/>
</dbReference>
<dbReference type="InterPro" id="IPR041298">
    <property type="entry name" value="UBZ3"/>
</dbReference>